<dbReference type="PROSITE" id="PS00198">
    <property type="entry name" value="4FE4S_FER_1"/>
    <property type="match status" value="1"/>
</dbReference>
<evidence type="ECO:0000313" key="11">
    <source>
        <dbReference type="EMBL" id="KZL92221.1"/>
    </source>
</evidence>
<keyword evidence="5 11" id="KW-0560">Oxidoreductase</keyword>
<dbReference type="InterPro" id="IPR017900">
    <property type="entry name" value="4Fe4S_Fe_S_CS"/>
</dbReference>
<dbReference type="PROSITE" id="PS51085">
    <property type="entry name" value="2FE2S_FER_2"/>
    <property type="match status" value="1"/>
</dbReference>
<dbReference type="EC" id="1.12.1.3" evidence="11"/>
<proteinExistence type="predicted"/>
<dbReference type="InterPro" id="IPR049830">
    <property type="entry name" value="HndD"/>
</dbReference>
<gene>
    <name evidence="11" type="primary">hndD_2</name>
    <name evidence="11" type="ORF">CLMAG_20300</name>
</gene>
<dbReference type="SUPFAM" id="SSF53920">
    <property type="entry name" value="Fe-only hydrogenase"/>
    <property type="match status" value="1"/>
</dbReference>
<dbReference type="GO" id="GO:0050583">
    <property type="term" value="F:hydrogen dehydrogenase (NADP+) activity"/>
    <property type="evidence" value="ECO:0007669"/>
    <property type="project" value="UniProtKB-EC"/>
</dbReference>
<dbReference type="InterPro" id="IPR013352">
    <property type="entry name" value="Fe_hydrogenase_subset"/>
</dbReference>
<keyword evidence="1" id="KW-0004">4Fe-4S</keyword>
<keyword evidence="6" id="KW-0408">Iron</keyword>
<dbReference type="GO" id="GO:0051539">
    <property type="term" value="F:4 iron, 4 sulfur cluster binding"/>
    <property type="evidence" value="ECO:0007669"/>
    <property type="project" value="UniProtKB-KW"/>
</dbReference>
<evidence type="ECO:0000259" key="9">
    <source>
        <dbReference type="PROSITE" id="PS51379"/>
    </source>
</evidence>
<dbReference type="Gene3D" id="3.40.50.1780">
    <property type="match status" value="1"/>
</dbReference>
<sequence length="580" mass="64093">MKMVNLTINGLKVSVPEGTSILDAARSINVNIPTLCYLDLHDIKMVNRTSSCRVCVVEIEGRRNLAPSCSTEALEGMVVKTDTLRAIKARRTMVELLLSDHPTDCLVCEKNTQCQLQKIAAELGIRKIKYKGAMSNYKKDSSSGALYRNLDKCIMCRRCETMCNDVQTCGILSAVNRGFETVVSPAFGRPMLDTMCTFCGQCVAVCPTAALTQVSNVAKAWDVLRDPDKYVIVQTAPAIRVALGEKFDMEPGTIVTGKMVAALRRLGFRKVFDTDFAADVTIVEEAHEFIDRLENGGRLPILTSCCPSWVKFIEHQFPDLLDIPSTCKSPHIMFGTIAKTYLADKFGIDPSKIVVVSIMPCIAKKYEIVRPELEHEGEKNVDLVITTRELSDMIVEAGLDLKTLPDEDFDDPLGESTGASVIFGTTGGVIEATLRTAYEWLTKETLDKVEFHGVRGLEGIKEATVNINGKDIKIGVAHGLGNARTLLRSIQSGEAEYHAIEIMACPGGCIDGGGQPYHFGNMDIVKKRMEAIYEEDRNKKIRKSHENPAVQAMYKEYMGEIGGDRAHDLLHTHYTPREKI</sequence>
<dbReference type="InterPro" id="IPR003149">
    <property type="entry name" value="Fe_hydrogenase_ssu"/>
</dbReference>
<protein>
    <submittedName>
        <fullName evidence="11">NADP-reducing hydrogenase subunit HndC</fullName>
        <ecNumber evidence="11">1.12.1.3</ecNumber>
    </submittedName>
</protein>
<dbReference type="SMART" id="SM00902">
    <property type="entry name" value="Fe_hyd_SSU"/>
    <property type="match status" value="1"/>
</dbReference>
<name>A0A162T460_9CLOT</name>
<dbReference type="PANTHER" id="PTHR11615">
    <property type="entry name" value="NITRATE, FORMATE, IRON DEHYDROGENASE"/>
    <property type="match status" value="1"/>
</dbReference>
<evidence type="ECO:0000259" key="10">
    <source>
        <dbReference type="PROSITE" id="PS51839"/>
    </source>
</evidence>
<dbReference type="GO" id="GO:0005506">
    <property type="term" value="F:iron ion binding"/>
    <property type="evidence" value="ECO:0007669"/>
    <property type="project" value="InterPro"/>
</dbReference>
<evidence type="ECO:0000256" key="1">
    <source>
        <dbReference type="ARBA" id="ARBA00022485"/>
    </source>
</evidence>
<dbReference type="Pfam" id="PF02256">
    <property type="entry name" value="Fe_hyd_SSU"/>
    <property type="match status" value="1"/>
</dbReference>
<dbReference type="PATRIC" id="fig|1121326.3.peg.2020"/>
<comment type="caution">
    <text evidence="11">The sequence shown here is derived from an EMBL/GenBank/DDBJ whole genome shotgun (WGS) entry which is preliminary data.</text>
</comment>
<feature type="domain" description="2Fe-2S ferredoxin-type" evidence="8">
    <location>
        <begin position="2"/>
        <end position="85"/>
    </location>
</feature>
<evidence type="ECO:0000256" key="7">
    <source>
        <dbReference type="ARBA" id="ARBA00023014"/>
    </source>
</evidence>
<dbReference type="InterPro" id="IPR036010">
    <property type="entry name" value="2Fe-2S_ferredoxin-like_sf"/>
</dbReference>
<accession>A0A162T460</accession>
<dbReference type="InterPro" id="IPR036991">
    <property type="entry name" value="Fe_hydrogenase_ssu_sf"/>
</dbReference>
<keyword evidence="2" id="KW-0001">2Fe-2S</keyword>
<dbReference type="AlphaFoldDB" id="A0A162T460"/>
<dbReference type="PROSITE" id="PS51379">
    <property type="entry name" value="4FE4S_FER_2"/>
    <property type="match status" value="1"/>
</dbReference>
<evidence type="ECO:0000256" key="5">
    <source>
        <dbReference type="ARBA" id="ARBA00023002"/>
    </source>
</evidence>
<evidence type="ECO:0000259" key="8">
    <source>
        <dbReference type="PROSITE" id="PS51085"/>
    </source>
</evidence>
<evidence type="ECO:0000256" key="4">
    <source>
        <dbReference type="ARBA" id="ARBA00022737"/>
    </source>
</evidence>
<dbReference type="GO" id="GO:0008901">
    <property type="term" value="F:ferredoxin hydrogenase activity"/>
    <property type="evidence" value="ECO:0007669"/>
    <property type="project" value="InterPro"/>
</dbReference>
<dbReference type="EMBL" id="LWAE01000002">
    <property type="protein sequence ID" value="KZL92221.1"/>
    <property type="molecule type" value="Genomic_DNA"/>
</dbReference>
<feature type="domain" description="4Fe-4S ferredoxin-type" evidence="9">
    <location>
        <begin position="188"/>
        <end position="216"/>
    </location>
</feature>
<dbReference type="Gene3D" id="4.10.260.20">
    <property type="entry name" value="Iron hydrogenase, small subunit"/>
    <property type="match status" value="1"/>
</dbReference>
<dbReference type="InterPro" id="IPR019574">
    <property type="entry name" value="NADH_UbQ_OxRdtase_Gsu_4Fe4S-bd"/>
</dbReference>
<evidence type="ECO:0000256" key="2">
    <source>
        <dbReference type="ARBA" id="ARBA00022714"/>
    </source>
</evidence>
<dbReference type="OrthoDB" id="9805142at2"/>
<evidence type="ECO:0000256" key="6">
    <source>
        <dbReference type="ARBA" id="ARBA00023004"/>
    </source>
</evidence>
<dbReference type="FunFam" id="3.10.20.740:FF:000005">
    <property type="entry name" value="NADH:ubiquinone oxidoreductase subunit"/>
    <property type="match status" value="1"/>
</dbReference>
<evidence type="ECO:0000256" key="3">
    <source>
        <dbReference type="ARBA" id="ARBA00022723"/>
    </source>
</evidence>
<dbReference type="Pfam" id="PF00037">
    <property type="entry name" value="Fer4"/>
    <property type="match status" value="1"/>
</dbReference>
<dbReference type="Gene3D" id="3.40.950.10">
    <property type="entry name" value="Fe-only Hydrogenase (Larger Subunit), Chain L, domain 3"/>
    <property type="match status" value="1"/>
</dbReference>
<dbReference type="InterPro" id="IPR017896">
    <property type="entry name" value="4Fe4S_Fe-S-bd"/>
</dbReference>
<dbReference type="STRING" id="1121326.CLMAG_20300"/>
<feature type="domain" description="4Fe-4S His(Cys)3-ligated-type" evidence="10">
    <location>
        <begin position="85"/>
        <end position="124"/>
    </location>
</feature>
<dbReference type="Pfam" id="PF13510">
    <property type="entry name" value="Fer2_4"/>
    <property type="match status" value="1"/>
</dbReference>
<dbReference type="PROSITE" id="PS51839">
    <property type="entry name" value="4FE4S_HC3"/>
    <property type="match status" value="1"/>
</dbReference>
<dbReference type="SMART" id="SM00929">
    <property type="entry name" value="NADH-G_4Fe-4S_3"/>
    <property type="match status" value="1"/>
</dbReference>
<dbReference type="SUPFAM" id="SSF54292">
    <property type="entry name" value="2Fe-2S ferredoxin-like"/>
    <property type="match status" value="1"/>
</dbReference>
<keyword evidence="12" id="KW-1185">Reference proteome</keyword>
<evidence type="ECO:0000313" key="12">
    <source>
        <dbReference type="Proteomes" id="UP000076603"/>
    </source>
</evidence>
<dbReference type="NCBIfam" id="TIGR02512">
    <property type="entry name" value="FeFe_hydrog_A"/>
    <property type="match status" value="1"/>
</dbReference>
<dbReference type="FunFam" id="3.30.70.20:FF:000035">
    <property type="entry name" value="Iron hydrogenase 1"/>
    <property type="match status" value="1"/>
</dbReference>
<dbReference type="InterPro" id="IPR009016">
    <property type="entry name" value="Fe_hydrogenase"/>
</dbReference>
<dbReference type="InterPro" id="IPR001041">
    <property type="entry name" value="2Fe-2S_ferredoxin-type"/>
</dbReference>
<dbReference type="NCBIfam" id="NF040763">
    <property type="entry name" value="FeFe_hydrog_A6"/>
    <property type="match status" value="1"/>
</dbReference>
<dbReference type="GO" id="GO:0051537">
    <property type="term" value="F:2 iron, 2 sulfur cluster binding"/>
    <property type="evidence" value="ECO:0007669"/>
    <property type="project" value="UniProtKB-KW"/>
</dbReference>
<dbReference type="InterPro" id="IPR004108">
    <property type="entry name" value="Fe_hydrogenase_lsu_C"/>
</dbReference>
<dbReference type="Pfam" id="PF10588">
    <property type="entry name" value="NADH-G_4Fe-4S_3"/>
    <property type="match status" value="1"/>
</dbReference>
<dbReference type="RefSeq" id="WP_066621544.1">
    <property type="nucleotide sequence ID" value="NZ_FQXL01000004.1"/>
</dbReference>
<keyword evidence="7" id="KW-0411">Iron-sulfur</keyword>
<reference evidence="11 12" key="1">
    <citation type="submission" date="2016-04" db="EMBL/GenBank/DDBJ databases">
        <title>Genome sequence of Clostridium magnum DSM 2767.</title>
        <authorList>
            <person name="Poehlein A."/>
            <person name="Uhlig R."/>
            <person name="Fischer R."/>
            <person name="Bahl H."/>
            <person name="Daniel R."/>
        </authorList>
    </citation>
    <scope>NUCLEOTIDE SEQUENCE [LARGE SCALE GENOMIC DNA]</scope>
    <source>
        <strain evidence="11 12">DSM 2767</strain>
    </source>
</reference>
<dbReference type="Gene3D" id="3.10.20.740">
    <property type="match status" value="1"/>
</dbReference>
<dbReference type="Proteomes" id="UP000076603">
    <property type="component" value="Unassembled WGS sequence"/>
</dbReference>
<keyword evidence="4" id="KW-0677">Repeat</keyword>
<dbReference type="SUPFAM" id="SSF54862">
    <property type="entry name" value="4Fe-4S ferredoxins"/>
    <property type="match status" value="1"/>
</dbReference>
<dbReference type="Pfam" id="PF02906">
    <property type="entry name" value="Fe_hyd_lg_C"/>
    <property type="match status" value="1"/>
</dbReference>
<dbReference type="Gene3D" id="3.30.70.20">
    <property type="match status" value="1"/>
</dbReference>
<organism evidence="11 12">
    <name type="scientific">Clostridium magnum DSM 2767</name>
    <dbReference type="NCBI Taxonomy" id="1121326"/>
    <lineage>
        <taxon>Bacteria</taxon>
        <taxon>Bacillati</taxon>
        <taxon>Bacillota</taxon>
        <taxon>Clostridia</taxon>
        <taxon>Eubacteriales</taxon>
        <taxon>Clostridiaceae</taxon>
        <taxon>Clostridium</taxon>
    </lineage>
</organism>
<dbReference type="InterPro" id="IPR050340">
    <property type="entry name" value="Cytosolic_Fe-S_CAF"/>
</dbReference>
<dbReference type="CDD" id="cd00207">
    <property type="entry name" value="fer2"/>
    <property type="match status" value="1"/>
</dbReference>
<keyword evidence="3" id="KW-0479">Metal-binding</keyword>